<sequence>MQLRRELLSAEDRAAIDGGRLSASHYRELLVRGALRAGTRQRPPGAGAPEASSPVAQPPAAQKQPGAEGVKPRPSKMGNRKTTINGQVFDSGWEAERYLQLRADEASGLITDLRTQVAFAIIINDMHVCDYVCDFAYLDADGEAVVEDAKGYLTPMYRLKKKLMRAVHGIEIRESYRPKKTPRSGRPPRKRR</sequence>
<feature type="compositionally biased region" description="Low complexity" evidence="1">
    <location>
        <begin position="43"/>
        <end position="69"/>
    </location>
</feature>
<evidence type="ECO:0000256" key="1">
    <source>
        <dbReference type="SAM" id="MobiDB-lite"/>
    </source>
</evidence>
<dbReference type="Proteomes" id="UP001205843">
    <property type="component" value="Unassembled WGS sequence"/>
</dbReference>
<proteinExistence type="predicted"/>
<dbReference type="Pfam" id="PF06356">
    <property type="entry name" value="DUF1064"/>
    <property type="match status" value="1"/>
</dbReference>
<dbReference type="RefSeq" id="WP_253475834.1">
    <property type="nucleotide sequence ID" value="NZ_JALJXV010000003.1"/>
</dbReference>
<accession>A0AAE3G5C0</accession>
<dbReference type="InterPro" id="IPR009414">
    <property type="entry name" value="DUF1064"/>
</dbReference>
<protein>
    <recommendedName>
        <fullName evidence="4">DUF1064 domain-containing protein</fullName>
    </recommendedName>
</protein>
<dbReference type="EMBL" id="JALJXV010000003">
    <property type="protein sequence ID" value="MCP1674142.1"/>
    <property type="molecule type" value="Genomic_DNA"/>
</dbReference>
<evidence type="ECO:0000313" key="3">
    <source>
        <dbReference type="Proteomes" id="UP001205843"/>
    </source>
</evidence>
<organism evidence="2 3">
    <name type="scientific">Natronocella acetinitrilica</name>
    <dbReference type="NCBI Taxonomy" id="414046"/>
    <lineage>
        <taxon>Bacteria</taxon>
        <taxon>Pseudomonadati</taxon>
        <taxon>Pseudomonadota</taxon>
        <taxon>Gammaproteobacteria</taxon>
        <taxon>Chromatiales</taxon>
        <taxon>Ectothiorhodospiraceae</taxon>
        <taxon>Natronocella</taxon>
    </lineage>
</organism>
<keyword evidence="3" id="KW-1185">Reference proteome</keyword>
<name>A0AAE3G5C0_9GAMM</name>
<dbReference type="AlphaFoldDB" id="A0AAE3G5C0"/>
<comment type="caution">
    <text evidence="2">The sequence shown here is derived from an EMBL/GenBank/DDBJ whole genome shotgun (WGS) entry which is preliminary data.</text>
</comment>
<feature type="region of interest" description="Disordered" evidence="1">
    <location>
        <begin position="34"/>
        <end position="83"/>
    </location>
</feature>
<evidence type="ECO:0008006" key="4">
    <source>
        <dbReference type="Google" id="ProtNLM"/>
    </source>
</evidence>
<reference evidence="2" key="1">
    <citation type="submission" date="2022-03" db="EMBL/GenBank/DDBJ databases">
        <title>Genomic Encyclopedia of Type Strains, Phase III (KMG-III): the genomes of soil and plant-associated and newly described type strains.</title>
        <authorList>
            <person name="Whitman W."/>
        </authorList>
    </citation>
    <scope>NUCLEOTIDE SEQUENCE</scope>
    <source>
        <strain evidence="2">ANL 6-2</strain>
    </source>
</reference>
<evidence type="ECO:0000313" key="2">
    <source>
        <dbReference type="EMBL" id="MCP1674142.1"/>
    </source>
</evidence>
<gene>
    <name evidence="2" type="ORF">J2T57_001244</name>
</gene>